<feature type="transmembrane region" description="Helical" evidence="1">
    <location>
        <begin position="41"/>
        <end position="57"/>
    </location>
</feature>
<comment type="caution">
    <text evidence="4">The sequence shown here is derived from an EMBL/GenBank/DDBJ whole genome shotgun (WGS) entry which is preliminary data.</text>
</comment>
<keyword evidence="1" id="KW-1133">Transmembrane helix</keyword>
<name>A0A4Z0LZ47_9GAMM</name>
<reference evidence="4 5" key="1">
    <citation type="submission" date="2019-04" db="EMBL/GenBank/DDBJ databases">
        <title>Taxonomy of novel Haliea sp. from mangrove soil of West Coast of India.</title>
        <authorList>
            <person name="Verma A."/>
            <person name="Kumar P."/>
            <person name="Krishnamurthi S."/>
        </authorList>
    </citation>
    <scope>NUCLEOTIDE SEQUENCE [LARGE SCALE GENOMIC DNA]</scope>
    <source>
        <strain evidence="4 5">SAOS-164</strain>
    </source>
</reference>
<dbReference type="AlphaFoldDB" id="A0A4Z0LZ47"/>
<evidence type="ECO:0000313" key="5">
    <source>
        <dbReference type="Proteomes" id="UP000298050"/>
    </source>
</evidence>
<proteinExistence type="predicted"/>
<dbReference type="OrthoDB" id="9984886at2"/>
<dbReference type="EMBL" id="SRLE01000009">
    <property type="protein sequence ID" value="TGD72642.1"/>
    <property type="molecule type" value="Genomic_DNA"/>
</dbReference>
<accession>A0A4Z0LZ47</accession>
<evidence type="ECO:0000256" key="2">
    <source>
        <dbReference type="SAM" id="SignalP"/>
    </source>
</evidence>
<dbReference type="Pfam" id="PF18203">
    <property type="entry name" value="IPTL-CTERM"/>
    <property type="match status" value="1"/>
</dbReference>
<keyword evidence="2" id="KW-0732">Signal</keyword>
<dbReference type="NCBIfam" id="TIGR04174">
    <property type="entry name" value="IPTL_CTERM"/>
    <property type="match status" value="1"/>
</dbReference>
<dbReference type="NCBIfam" id="NF033207">
    <property type="entry name" value="midcut_by_XrtH"/>
    <property type="match status" value="1"/>
</dbReference>
<evidence type="ECO:0000313" key="4">
    <source>
        <dbReference type="EMBL" id="TGD72642.1"/>
    </source>
</evidence>
<keyword evidence="1" id="KW-0812">Transmembrane</keyword>
<keyword evidence="5" id="KW-1185">Reference proteome</keyword>
<feature type="chain" id="PRO_5021398127" evidence="2">
    <location>
        <begin position="26"/>
        <end position="177"/>
    </location>
</feature>
<organism evidence="4 5">
    <name type="scientific">Mangrovimicrobium sediminis</name>
    <dbReference type="NCBI Taxonomy" id="2562682"/>
    <lineage>
        <taxon>Bacteria</taxon>
        <taxon>Pseudomonadati</taxon>
        <taxon>Pseudomonadota</taxon>
        <taxon>Gammaproteobacteria</taxon>
        <taxon>Cellvibrionales</taxon>
        <taxon>Halieaceae</taxon>
        <taxon>Mangrovimicrobium</taxon>
    </lineage>
</organism>
<dbReference type="Proteomes" id="UP000298050">
    <property type="component" value="Unassembled WGS sequence"/>
</dbReference>
<feature type="domain" description="IPTL-CTERM protein sorting" evidence="3">
    <location>
        <begin position="36"/>
        <end position="59"/>
    </location>
</feature>
<evidence type="ECO:0000259" key="3">
    <source>
        <dbReference type="Pfam" id="PF18203"/>
    </source>
</evidence>
<evidence type="ECO:0000256" key="1">
    <source>
        <dbReference type="SAM" id="Phobius"/>
    </source>
</evidence>
<protein>
    <submittedName>
        <fullName evidence="4">Midcut-by-XrtH protein</fullName>
    </submittedName>
</protein>
<keyword evidence="1" id="KW-0472">Membrane</keyword>
<dbReference type="InterPro" id="IPR026442">
    <property type="entry name" value="IPTL_CTERM"/>
</dbReference>
<gene>
    <name evidence="4" type="ORF">E4634_14055</name>
</gene>
<sequence length="177" mass="17611">MNRSSIQPLAIVALTLSLVANPAAAQIIYSPTSVDAVPTLSGYALLLLALLMVVVAWRRFARHGAGGAALVLVVAAGASGIGGAQLVSDAVAGGGGGNILSFIDSPTGGSVPITDGSLNIFENTSGVPQDIDDVIPPESCPNIDFGPLDGAPQCVPGATVSTGANGMCYVDCRIPVL</sequence>
<feature type="signal peptide" evidence="2">
    <location>
        <begin position="1"/>
        <end position="25"/>
    </location>
</feature>
<dbReference type="RefSeq" id="WP_135444948.1">
    <property type="nucleotide sequence ID" value="NZ_SRLE01000009.1"/>
</dbReference>